<dbReference type="PANTHER" id="PTHR47506:SF1">
    <property type="entry name" value="HTH-TYPE TRANSCRIPTIONAL REGULATOR YJDC"/>
    <property type="match status" value="1"/>
</dbReference>
<comment type="caution">
    <text evidence="6">The sequence shown here is derived from an EMBL/GenBank/DDBJ whole genome shotgun (WGS) entry which is preliminary data.</text>
</comment>
<evidence type="ECO:0000256" key="3">
    <source>
        <dbReference type="ARBA" id="ARBA00023163"/>
    </source>
</evidence>
<evidence type="ECO:0000256" key="2">
    <source>
        <dbReference type="ARBA" id="ARBA00023125"/>
    </source>
</evidence>
<evidence type="ECO:0000313" key="6">
    <source>
        <dbReference type="EMBL" id="KPB00457.1"/>
    </source>
</evidence>
<sequence>MAKPIAKPIAKPNAKFKLLDAALLLIRERGYTATTVDELCVAAGVTKGAFFHHFKSKDELGIAAAQHWSATTGAFFADAPYHNLNDPVERLIGYIDFRKDIIEGDIAQFTCLVGTMTQEIYGSNPEIRDACAASILSHAATLEPDIEAAMRDRGVDGDFTPASLAAHTQAVLQGAFILAKATGDGAVARSSVEHLKRYLLLLFEE</sequence>
<dbReference type="InterPro" id="IPR001647">
    <property type="entry name" value="HTH_TetR"/>
</dbReference>
<dbReference type="PROSITE" id="PS50977">
    <property type="entry name" value="HTH_TETR_2"/>
    <property type="match status" value="1"/>
</dbReference>
<evidence type="ECO:0000256" key="4">
    <source>
        <dbReference type="PROSITE-ProRule" id="PRU00335"/>
    </source>
</evidence>
<evidence type="ECO:0000313" key="7">
    <source>
        <dbReference type="Proteomes" id="UP000038011"/>
    </source>
</evidence>
<evidence type="ECO:0000259" key="5">
    <source>
        <dbReference type="PROSITE" id="PS50977"/>
    </source>
</evidence>
<dbReference type="PATRIC" id="fig|1514904.3.peg.1867"/>
<reference evidence="6 7" key="1">
    <citation type="submission" date="2015-01" db="EMBL/GenBank/DDBJ databases">
        <title>Ahrensia donghaiensis sp. nov., a novel dimethylsulphoniopropionate-cleavage bacterium isolated from seawater and emended descriptions of the genus Ahrensia and Ahrensia kielensis.</title>
        <authorList>
            <person name="Liu J."/>
        </authorList>
    </citation>
    <scope>NUCLEOTIDE SEQUENCE [LARGE SCALE GENOMIC DNA]</scope>
    <source>
        <strain evidence="6 7">LZD062</strain>
    </source>
</reference>
<keyword evidence="7" id="KW-1185">Reference proteome</keyword>
<dbReference type="InterPro" id="IPR009057">
    <property type="entry name" value="Homeodomain-like_sf"/>
</dbReference>
<keyword evidence="2 4" id="KW-0238">DNA-binding</keyword>
<proteinExistence type="predicted"/>
<dbReference type="InterPro" id="IPR011075">
    <property type="entry name" value="TetR_C"/>
</dbReference>
<dbReference type="SUPFAM" id="SSF48498">
    <property type="entry name" value="Tetracyclin repressor-like, C-terminal domain"/>
    <property type="match status" value="1"/>
</dbReference>
<keyword evidence="1" id="KW-0805">Transcription regulation</keyword>
<feature type="domain" description="HTH tetR-type" evidence="5">
    <location>
        <begin position="12"/>
        <end position="72"/>
    </location>
</feature>
<dbReference type="Pfam" id="PF16925">
    <property type="entry name" value="TetR_C_13"/>
    <property type="match status" value="1"/>
</dbReference>
<protein>
    <submittedName>
        <fullName evidence="6">TetR family transcriptional regulator</fullName>
    </submittedName>
</protein>
<feature type="DNA-binding region" description="H-T-H motif" evidence="4">
    <location>
        <begin position="35"/>
        <end position="54"/>
    </location>
</feature>
<keyword evidence="3" id="KW-0804">Transcription</keyword>
<dbReference type="PRINTS" id="PR00455">
    <property type="entry name" value="HTHTETR"/>
</dbReference>
<accession>A0A0M9GL98</accession>
<dbReference type="PANTHER" id="PTHR47506">
    <property type="entry name" value="TRANSCRIPTIONAL REGULATORY PROTEIN"/>
    <property type="match status" value="1"/>
</dbReference>
<dbReference type="SUPFAM" id="SSF46689">
    <property type="entry name" value="Homeodomain-like"/>
    <property type="match status" value="1"/>
</dbReference>
<gene>
    <name evidence="6" type="ORF">SU32_13665</name>
</gene>
<dbReference type="PROSITE" id="PS01081">
    <property type="entry name" value="HTH_TETR_1"/>
    <property type="match status" value="1"/>
</dbReference>
<evidence type="ECO:0000256" key="1">
    <source>
        <dbReference type="ARBA" id="ARBA00023015"/>
    </source>
</evidence>
<organism evidence="6 7">
    <name type="scientific">Ahrensia marina</name>
    <dbReference type="NCBI Taxonomy" id="1514904"/>
    <lineage>
        <taxon>Bacteria</taxon>
        <taxon>Pseudomonadati</taxon>
        <taxon>Pseudomonadota</taxon>
        <taxon>Alphaproteobacteria</taxon>
        <taxon>Hyphomicrobiales</taxon>
        <taxon>Ahrensiaceae</taxon>
        <taxon>Ahrensia</taxon>
    </lineage>
</organism>
<dbReference type="EMBL" id="JXMU01000021">
    <property type="protein sequence ID" value="KPB00457.1"/>
    <property type="molecule type" value="Genomic_DNA"/>
</dbReference>
<dbReference type="GO" id="GO:0003677">
    <property type="term" value="F:DNA binding"/>
    <property type="evidence" value="ECO:0007669"/>
    <property type="project" value="UniProtKB-UniRule"/>
</dbReference>
<dbReference type="InterPro" id="IPR036271">
    <property type="entry name" value="Tet_transcr_reg_TetR-rel_C_sf"/>
</dbReference>
<dbReference type="AlphaFoldDB" id="A0A0M9GL98"/>
<name>A0A0M9GL98_9HYPH</name>
<dbReference type="Gene3D" id="1.10.357.10">
    <property type="entry name" value="Tetracycline Repressor, domain 2"/>
    <property type="match status" value="1"/>
</dbReference>
<dbReference type="STRING" id="1514904.SU32_13665"/>
<dbReference type="Proteomes" id="UP000038011">
    <property type="component" value="Unassembled WGS sequence"/>
</dbReference>
<dbReference type="Pfam" id="PF00440">
    <property type="entry name" value="TetR_N"/>
    <property type="match status" value="1"/>
</dbReference>
<dbReference type="InterPro" id="IPR023772">
    <property type="entry name" value="DNA-bd_HTH_TetR-type_CS"/>
</dbReference>